<evidence type="ECO:0000313" key="5">
    <source>
        <dbReference type="Proteomes" id="UP000502665"/>
    </source>
</evidence>
<dbReference type="Pfam" id="PF04321">
    <property type="entry name" value="RmlD_sub_bind"/>
    <property type="match status" value="1"/>
</dbReference>
<dbReference type="PANTHER" id="PTHR43242">
    <property type="entry name" value="NAD(P)-BINDING ROSSMANN-FOLD SUPERFAMILY PROTEIN"/>
    <property type="match status" value="1"/>
</dbReference>
<reference evidence="3" key="1">
    <citation type="submission" date="2020-03" db="EMBL/GenBank/DDBJ databases">
        <title>Molecular networking-based the target discovery of potent antiproliferative macrolactams: 5/6/7/16 polycyclic ansamycins and glycosylated trienomycin from Streptomyces cacaoi subsp. asoensis.</title>
        <authorList>
            <person name="Liu L.-L."/>
        </authorList>
    </citation>
    <scope>NUCLEOTIDE SEQUENCE [LARGE SCALE GENOMIC DNA]</scope>
    <source>
        <strain evidence="3">H2S5</strain>
    </source>
</reference>
<dbReference type="Proteomes" id="UP000502665">
    <property type="component" value="Chromosome"/>
</dbReference>
<evidence type="ECO:0000313" key="4">
    <source>
        <dbReference type="EMBL" id="QJT06513.1"/>
    </source>
</evidence>
<feature type="compositionally biased region" description="Basic residues" evidence="1">
    <location>
        <begin position="284"/>
        <end position="294"/>
    </location>
</feature>
<dbReference type="SUPFAM" id="SSF51735">
    <property type="entry name" value="NAD(P)-binding Rossmann-fold domains"/>
    <property type="match status" value="1"/>
</dbReference>
<feature type="domain" description="RmlD-like substrate binding" evidence="2">
    <location>
        <begin position="20"/>
        <end position="224"/>
    </location>
</feature>
<dbReference type="AlphaFoldDB" id="A0A6M4WE95"/>
<name>A0A6M4WE95_9ACTN</name>
<organism evidence="3 5">
    <name type="scientific">Streptomyces asoensis</name>
    <dbReference type="NCBI Taxonomy" id="249586"/>
    <lineage>
        <taxon>Bacteria</taxon>
        <taxon>Bacillati</taxon>
        <taxon>Actinomycetota</taxon>
        <taxon>Actinomycetes</taxon>
        <taxon>Kitasatosporales</taxon>
        <taxon>Streptomycetaceae</taxon>
        <taxon>Streptomyces</taxon>
    </lineage>
</organism>
<dbReference type="InterPro" id="IPR036291">
    <property type="entry name" value="NAD(P)-bd_dom_sf"/>
</dbReference>
<keyword evidence="5" id="KW-1185">Reference proteome</keyword>
<dbReference type="InterPro" id="IPR029903">
    <property type="entry name" value="RmlD-like-bd"/>
</dbReference>
<evidence type="ECO:0000313" key="3">
    <source>
        <dbReference type="EMBL" id="QJS98956.1"/>
    </source>
</evidence>
<protein>
    <submittedName>
        <fullName evidence="3">Sugar nucleotide-binding protein</fullName>
    </submittedName>
</protein>
<dbReference type="PANTHER" id="PTHR43242:SF1">
    <property type="entry name" value="NAD(P)-BINDING ROSSMANN-FOLD SUPERFAMILY PROTEIN"/>
    <property type="match status" value="1"/>
</dbReference>
<dbReference type="EMBL" id="CP049838">
    <property type="protein sequence ID" value="QJT06513.1"/>
    <property type="molecule type" value="Genomic_DNA"/>
</dbReference>
<evidence type="ECO:0000259" key="2">
    <source>
        <dbReference type="Pfam" id="PF04321"/>
    </source>
</evidence>
<evidence type="ECO:0000256" key="1">
    <source>
        <dbReference type="SAM" id="MobiDB-lite"/>
    </source>
</evidence>
<proteinExistence type="predicted"/>
<accession>A0A6M4WE95</accession>
<dbReference type="EMBL" id="CP049838">
    <property type="protein sequence ID" value="QJS98956.1"/>
    <property type="molecule type" value="Genomic_DNA"/>
</dbReference>
<gene>
    <name evidence="3" type="ORF">G9272_00220</name>
    <name evidence="4" type="ORF">G9272_44675</name>
</gene>
<dbReference type="Gene3D" id="3.40.50.720">
    <property type="entry name" value="NAD(P)-binding Rossmann-like Domain"/>
    <property type="match status" value="1"/>
</dbReference>
<feature type="region of interest" description="Disordered" evidence="1">
    <location>
        <begin position="222"/>
        <end position="294"/>
    </location>
</feature>
<feature type="region of interest" description="Disordered" evidence="1">
    <location>
        <begin position="1"/>
        <end position="22"/>
    </location>
</feature>
<sequence length="294" mass="30780">MIRQAAAAGRQTSATFASRPGPALPCPASDGVVWRPLDIRDPARVAAVIADVAPSAVITASSGADWAVTADGAVRVALAAAEQGCRLVHVFSDAVFSGARVRYDERCLPDPLTPYGAAKAAAETAVRLLMPAAAVARTSLIAGHGRSVHERTVHALADGTRDTVLFTDDIRCPVHVDDLAAALWEIALSGAAGMFHLAGPDALGRHDPGVLIARRDGLDGARLPAGRRAGSSRTRGRGRAVREQPPALSCPRPRGRHRRPGRAARLKAACVPDVRPTGRTGPGSHRRHGSRVKR</sequence>
<feature type="compositionally biased region" description="Basic residues" evidence="1">
    <location>
        <begin position="253"/>
        <end position="265"/>
    </location>
</feature>